<name>I3X2N0_SINF2</name>
<dbReference type="Proteomes" id="UP000006180">
    <property type="component" value="Chromosome"/>
</dbReference>
<evidence type="ECO:0000313" key="2">
    <source>
        <dbReference type="Proteomes" id="UP000006180"/>
    </source>
</evidence>
<sequence length="39" mass="4249">MHRIEPRRSALVAANLLIQVLGEMPVLECSQSGCDRALA</sequence>
<reference evidence="1 2" key="1">
    <citation type="journal article" date="2012" name="J. Bacteriol.">
        <title>Complete genome sequence of the broad-host-range strain Sinorhizobium fredii USDA257.</title>
        <authorList>
            <person name="Schuldes J."/>
            <person name="Rodriguez Orbegoso M."/>
            <person name="Schmeisser C."/>
            <person name="Krishnan H.B."/>
            <person name="Daniel R."/>
            <person name="Streit W.R."/>
        </authorList>
    </citation>
    <scope>NUCLEOTIDE SEQUENCE [LARGE SCALE GENOMIC DNA]</scope>
    <source>
        <strain evidence="1 2">USDA 257</strain>
    </source>
</reference>
<accession>I3X2N0</accession>
<dbReference type="EMBL" id="CP003563">
    <property type="protein sequence ID" value="AFL50136.1"/>
    <property type="molecule type" value="Genomic_DNA"/>
</dbReference>
<evidence type="ECO:0000313" key="1">
    <source>
        <dbReference type="EMBL" id="AFL50136.1"/>
    </source>
</evidence>
<proteinExistence type="predicted"/>
<dbReference type="PATRIC" id="fig|1185652.3.peg.1607"/>
<dbReference type="HOGENOM" id="CLU_3317043_0_0_5"/>
<dbReference type="KEGG" id="sfd:USDA257_c15460"/>
<organism evidence="1 2">
    <name type="scientific">Sinorhizobium fredii (strain USDA 257)</name>
    <dbReference type="NCBI Taxonomy" id="1185652"/>
    <lineage>
        <taxon>Bacteria</taxon>
        <taxon>Pseudomonadati</taxon>
        <taxon>Pseudomonadota</taxon>
        <taxon>Alphaproteobacteria</taxon>
        <taxon>Hyphomicrobiales</taxon>
        <taxon>Rhizobiaceae</taxon>
        <taxon>Sinorhizobium/Ensifer group</taxon>
        <taxon>Sinorhizobium</taxon>
    </lineage>
</organism>
<protein>
    <submittedName>
        <fullName evidence="1">Uncharacterized protein</fullName>
    </submittedName>
</protein>
<dbReference type="AlphaFoldDB" id="I3X2N0"/>
<gene>
    <name evidence="1" type="ORF">USDA257_c15460</name>
</gene>